<dbReference type="Proteomes" id="UP000800097">
    <property type="component" value="Unassembled WGS sequence"/>
</dbReference>
<dbReference type="RefSeq" id="XP_033655936.1">
    <property type="nucleotide sequence ID" value="XM_033795380.1"/>
</dbReference>
<feature type="non-terminal residue" evidence="3">
    <location>
        <position position="1"/>
    </location>
</feature>
<evidence type="ECO:0000259" key="2">
    <source>
        <dbReference type="PROSITE" id="PS51834"/>
    </source>
</evidence>
<proteinExistence type="predicted"/>
<protein>
    <recommendedName>
        <fullName evidence="2">UDENN FLCN/SMCR8-type domain-containing protein</fullName>
    </recommendedName>
</protein>
<feature type="region of interest" description="Disordered" evidence="1">
    <location>
        <begin position="122"/>
        <end position="142"/>
    </location>
</feature>
<gene>
    <name evidence="3" type="ORF">EI97DRAFT_372926</name>
</gene>
<keyword evidence="4" id="KW-1185">Reference proteome</keyword>
<feature type="region of interest" description="Disordered" evidence="1">
    <location>
        <begin position="161"/>
        <end position="187"/>
    </location>
</feature>
<dbReference type="GO" id="GO:0005096">
    <property type="term" value="F:GTPase activator activity"/>
    <property type="evidence" value="ECO:0007669"/>
    <property type="project" value="InterPro"/>
</dbReference>
<reference evidence="3" key="1">
    <citation type="journal article" date="2020" name="Stud. Mycol.">
        <title>101 Dothideomycetes genomes: a test case for predicting lifestyles and emergence of pathogens.</title>
        <authorList>
            <person name="Haridas S."/>
            <person name="Albert R."/>
            <person name="Binder M."/>
            <person name="Bloem J."/>
            <person name="Labutti K."/>
            <person name="Salamov A."/>
            <person name="Andreopoulos B."/>
            <person name="Baker S."/>
            <person name="Barry K."/>
            <person name="Bills G."/>
            <person name="Bluhm B."/>
            <person name="Cannon C."/>
            <person name="Castanera R."/>
            <person name="Culley D."/>
            <person name="Daum C."/>
            <person name="Ezra D."/>
            <person name="Gonzalez J."/>
            <person name="Henrissat B."/>
            <person name="Kuo A."/>
            <person name="Liang C."/>
            <person name="Lipzen A."/>
            <person name="Lutzoni F."/>
            <person name="Magnuson J."/>
            <person name="Mondo S."/>
            <person name="Nolan M."/>
            <person name="Ohm R."/>
            <person name="Pangilinan J."/>
            <person name="Park H.-J."/>
            <person name="Ramirez L."/>
            <person name="Alfaro M."/>
            <person name="Sun H."/>
            <person name="Tritt A."/>
            <person name="Yoshinaga Y."/>
            <person name="Zwiers L.-H."/>
            <person name="Turgeon B."/>
            <person name="Goodwin S."/>
            <person name="Spatafora J."/>
            <person name="Crous P."/>
            <person name="Grigoriev I."/>
        </authorList>
    </citation>
    <scope>NUCLEOTIDE SEQUENCE</scope>
    <source>
        <strain evidence="3">CBS 379.55</strain>
    </source>
</reference>
<dbReference type="OrthoDB" id="5599713at2759"/>
<name>A0A6A6JPU4_WESOR</name>
<accession>A0A6A6JPU4</accession>
<feature type="compositionally biased region" description="Low complexity" evidence="1">
    <location>
        <begin position="83"/>
        <end position="102"/>
    </location>
</feature>
<dbReference type="GO" id="GO:1904263">
    <property type="term" value="P:positive regulation of TORC1 signaling"/>
    <property type="evidence" value="ECO:0007669"/>
    <property type="project" value="TreeGrafter"/>
</dbReference>
<dbReference type="GO" id="GO:0005829">
    <property type="term" value="C:cytosol"/>
    <property type="evidence" value="ECO:0007669"/>
    <property type="project" value="TreeGrafter"/>
</dbReference>
<evidence type="ECO:0000256" key="1">
    <source>
        <dbReference type="SAM" id="MobiDB-lite"/>
    </source>
</evidence>
<feature type="compositionally biased region" description="Polar residues" evidence="1">
    <location>
        <begin position="176"/>
        <end position="186"/>
    </location>
</feature>
<feature type="region of interest" description="Disordered" evidence="1">
    <location>
        <begin position="323"/>
        <end position="361"/>
    </location>
</feature>
<dbReference type="InterPro" id="IPR037521">
    <property type="entry name" value="FLCN/SMCR8_DENN"/>
</dbReference>
<dbReference type="EMBL" id="ML986488">
    <property type="protein sequence ID" value="KAF2278397.1"/>
    <property type="molecule type" value="Genomic_DNA"/>
</dbReference>
<feature type="domain" description="UDENN FLCN/SMCR8-type" evidence="2">
    <location>
        <begin position="191"/>
        <end position="424"/>
    </location>
</feature>
<evidence type="ECO:0000313" key="3">
    <source>
        <dbReference type="EMBL" id="KAF2278397.1"/>
    </source>
</evidence>
<dbReference type="PANTHER" id="PTHR31441:SF2">
    <property type="entry name" value="FOLLICULIN"/>
    <property type="match status" value="1"/>
</dbReference>
<dbReference type="InterPro" id="IPR021713">
    <property type="entry name" value="Folliculin"/>
</dbReference>
<dbReference type="PROSITE" id="PS51834">
    <property type="entry name" value="DENN_FLCN_SMCR8"/>
    <property type="match status" value="1"/>
</dbReference>
<dbReference type="PANTHER" id="PTHR31441">
    <property type="entry name" value="FOLLICULIN FAMILY MEMBER"/>
    <property type="match status" value="1"/>
</dbReference>
<organism evidence="3 4">
    <name type="scientific">Westerdykella ornata</name>
    <dbReference type="NCBI Taxonomy" id="318751"/>
    <lineage>
        <taxon>Eukaryota</taxon>
        <taxon>Fungi</taxon>
        <taxon>Dikarya</taxon>
        <taxon>Ascomycota</taxon>
        <taxon>Pezizomycotina</taxon>
        <taxon>Dothideomycetes</taxon>
        <taxon>Pleosporomycetidae</taxon>
        <taxon>Pleosporales</taxon>
        <taxon>Sporormiaceae</taxon>
        <taxon>Westerdykella</taxon>
    </lineage>
</organism>
<evidence type="ECO:0000313" key="4">
    <source>
        <dbReference type="Proteomes" id="UP000800097"/>
    </source>
</evidence>
<dbReference type="Pfam" id="PF11704">
    <property type="entry name" value="Folliculin"/>
    <property type="match status" value="1"/>
</dbReference>
<dbReference type="AlphaFoldDB" id="A0A6A6JPU4"/>
<sequence length="424" mass="45736">ISLAHFCELHGPTSIICTQATTSPCSTCNPCVTPPSEEAPISSLPYNNSVYDHPALSLPGRLASPFDTPPTSPRSPSHNPYFPTLSSDRASSASRRPSSTLDADPDVCENCSIVIPKKYSDKLTTSAPASPSKDRRGAKIPNPVLRTVQKFPVRGCPADTFGGSPDYSDVSDNEQSRSFDSSQSYPDSIPGSPVFAASGMHTHTLNYISTSQPQSPALYSLLRRICIRALSCEALPGGRSAGPMMFGDPVAGYTIAYIFRLQDPRSRGAKRTYALLAMTGTHWRASRVMVKVTELFEIIANRIVKLAEDVLAKEKEAAPSSLNLSSLPSVTSSMSTSAGSTSPQKSRFPPSMTSSPATATTRSITPVSSFLSAKKVDPDGYPRLSRDVMRPKTLVEIVGNENFFVELHGWFCRLLQCLIKEFGC</sequence>
<dbReference type="InterPro" id="IPR037520">
    <property type="entry name" value="Folliculin/SMCR8_longin"/>
</dbReference>
<feature type="region of interest" description="Disordered" evidence="1">
    <location>
        <begin position="61"/>
        <end position="103"/>
    </location>
</feature>
<dbReference type="GeneID" id="54548555"/>